<accession>A0A420YL60</accession>
<dbReference type="EMBL" id="QVQW01000004">
    <property type="protein sequence ID" value="RKU48633.1"/>
    <property type="molecule type" value="Genomic_DNA"/>
</dbReference>
<feature type="region of interest" description="Disordered" evidence="8">
    <location>
        <begin position="1"/>
        <end position="78"/>
    </location>
</feature>
<keyword evidence="3" id="KW-0808">Transferase</keyword>
<dbReference type="AlphaFoldDB" id="A0A420YL60"/>
<feature type="region of interest" description="Disordered" evidence="8">
    <location>
        <begin position="348"/>
        <end position="390"/>
    </location>
</feature>
<feature type="compositionally biased region" description="Basic and acidic residues" evidence="8">
    <location>
        <begin position="15"/>
        <end position="36"/>
    </location>
</feature>
<organism evidence="10 11">
    <name type="scientific">Coniochaeta pulveracea</name>
    <dbReference type="NCBI Taxonomy" id="177199"/>
    <lineage>
        <taxon>Eukaryota</taxon>
        <taxon>Fungi</taxon>
        <taxon>Dikarya</taxon>
        <taxon>Ascomycota</taxon>
        <taxon>Pezizomycotina</taxon>
        <taxon>Sordariomycetes</taxon>
        <taxon>Sordariomycetidae</taxon>
        <taxon>Coniochaetales</taxon>
        <taxon>Coniochaetaceae</taxon>
        <taxon>Coniochaeta</taxon>
    </lineage>
</organism>
<evidence type="ECO:0000256" key="2">
    <source>
        <dbReference type="ARBA" id="ARBA00006924"/>
    </source>
</evidence>
<keyword evidence="4 7" id="KW-0479">Metal-binding</keyword>
<dbReference type="Gene3D" id="3.40.50.1220">
    <property type="entry name" value="TPP-binding domain"/>
    <property type="match status" value="1"/>
</dbReference>
<dbReference type="PANTHER" id="PTHR11085">
    <property type="entry name" value="NAD-DEPENDENT PROTEIN DEACYLASE SIRTUIN-5, MITOCHONDRIAL-RELATED"/>
    <property type="match status" value="1"/>
</dbReference>
<feature type="binding site" evidence="7">
    <location>
        <position position="393"/>
    </location>
    <ligand>
        <name>Zn(2+)</name>
        <dbReference type="ChEBI" id="CHEBI:29105"/>
    </ligand>
</feature>
<dbReference type="GO" id="GO:0070403">
    <property type="term" value="F:NAD+ binding"/>
    <property type="evidence" value="ECO:0007669"/>
    <property type="project" value="InterPro"/>
</dbReference>
<evidence type="ECO:0000256" key="3">
    <source>
        <dbReference type="ARBA" id="ARBA00022679"/>
    </source>
</evidence>
<proteinExistence type="inferred from homology"/>
<protein>
    <submittedName>
        <fullName evidence="10">NAD-dependent histone deacetylase sir2</fullName>
    </submittedName>
</protein>
<feature type="compositionally biased region" description="Basic and acidic residues" evidence="8">
    <location>
        <begin position="580"/>
        <end position="598"/>
    </location>
</feature>
<feature type="active site" description="Proton acceptor" evidence="7">
    <location>
        <position position="310"/>
    </location>
</feature>
<keyword evidence="6" id="KW-0520">NAD</keyword>
<dbReference type="Gene3D" id="3.30.1600.10">
    <property type="entry name" value="SIR2/SIRT2 'Small Domain"/>
    <property type="match status" value="1"/>
</dbReference>
<evidence type="ECO:0000256" key="1">
    <source>
        <dbReference type="ARBA" id="ARBA00001947"/>
    </source>
</evidence>
<dbReference type="OrthoDB" id="420264at2759"/>
<dbReference type="PROSITE" id="PS50305">
    <property type="entry name" value="SIRTUIN"/>
    <property type="match status" value="1"/>
</dbReference>
<evidence type="ECO:0000256" key="7">
    <source>
        <dbReference type="PROSITE-ProRule" id="PRU00236"/>
    </source>
</evidence>
<evidence type="ECO:0000313" key="10">
    <source>
        <dbReference type="EMBL" id="RKU48633.1"/>
    </source>
</evidence>
<dbReference type="InterPro" id="IPR050134">
    <property type="entry name" value="NAD-dep_sirtuin_deacylases"/>
</dbReference>
<name>A0A420YL60_9PEZI</name>
<feature type="binding site" evidence="7">
    <location>
        <position position="318"/>
    </location>
    <ligand>
        <name>Zn(2+)</name>
        <dbReference type="ChEBI" id="CHEBI:29105"/>
    </ligand>
</feature>
<keyword evidence="11" id="KW-1185">Reference proteome</keyword>
<dbReference type="PANTHER" id="PTHR11085:SF9">
    <property type="entry name" value="NAD-DEPENDENT PROTEIN DEACETYLASE SIRTUIN-1"/>
    <property type="match status" value="1"/>
</dbReference>
<feature type="compositionally biased region" description="Basic and acidic residues" evidence="8">
    <location>
        <begin position="56"/>
        <end position="68"/>
    </location>
</feature>
<sequence length="669" mass="74407">MAPAISPAKRRRSMRERANVDYDDTRHLVPRVREDPGVEEVEEHDPDSVVVQGGYTEREAREMEQTEEKEYDSDGESVLSDHMETESLFEEIVESLREHDNYFANDPEACTPEEAAHFRRMLKTQGPDDFLRDTVEAGHITAKKMLTAFAIRTPEFLEDADDQAWLCLLRVVLGREMHKRKKLPQYNTIDDAVQLLKEAKNIIVLTGAGISTSLGIPDFRSKGTGLYSKLEHLGLSDPQEVFDIRVFRDDPSIFYSIAKDIIPSTDRFTPTHAFIRLIQDKGKLLTNYSQNIDNIEAKAGIHKDKLIQCHGSFATASCVKCRYQVPGEDVFDDIRAGKIPRCPKCAKNMRATSNSSKKRKVSKDGADKKSRRRPGNRDSNSDSEYDTSDLLSCGVMKPDITFFGEPLPDQFEDRLTKHDQDKVDLLLVIGTSLKVAPVSEVASFLPPDVPAIYVSRQPVNHINFDIDLLGDCDVVVSELCRRAGWNLNHEMIPKDQKIKTELVEGTKSQHMFTVQTQPSDAKKDGSPSARNTKKENLPPAEESKNAKPTSSKEPAVKSGSRSTSPSSSSKSPTGTRSSTRSREPTKSRDSTPKMETVKTRSRASSKSAKSRSPAPVTQEKEDTPVSGSLTASTNKLNVNGSTPVGDETPPPGKSQTKMMKAVNGKLVWN</sequence>
<dbReference type="Pfam" id="PF02146">
    <property type="entry name" value="SIR2"/>
    <property type="match status" value="1"/>
</dbReference>
<keyword evidence="5 7" id="KW-0862">Zinc</keyword>
<feature type="compositionally biased region" description="Low complexity" evidence="8">
    <location>
        <begin position="602"/>
        <end position="615"/>
    </location>
</feature>
<evidence type="ECO:0000313" key="11">
    <source>
        <dbReference type="Proteomes" id="UP000275385"/>
    </source>
</evidence>
<feature type="compositionally biased region" description="Basic and acidic residues" evidence="8">
    <location>
        <begin position="532"/>
        <end position="545"/>
    </location>
</feature>
<dbReference type="GO" id="GO:0046970">
    <property type="term" value="F:histone H4K16 deacetylase activity, NAD-dependent"/>
    <property type="evidence" value="ECO:0007669"/>
    <property type="project" value="TreeGrafter"/>
</dbReference>
<feature type="domain" description="Deacetylase sirtuin-type" evidence="9">
    <location>
        <begin position="182"/>
        <end position="486"/>
    </location>
</feature>
<evidence type="ECO:0000256" key="8">
    <source>
        <dbReference type="SAM" id="MobiDB-lite"/>
    </source>
</evidence>
<comment type="caution">
    <text evidence="10">The sequence shown here is derived from an EMBL/GenBank/DDBJ whole genome shotgun (WGS) entry which is preliminary data.</text>
</comment>
<dbReference type="GO" id="GO:0005634">
    <property type="term" value="C:nucleus"/>
    <property type="evidence" value="ECO:0007669"/>
    <property type="project" value="TreeGrafter"/>
</dbReference>
<feature type="binding site" evidence="7">
    <location>
        <position position="321"/>
    </location>
    <ligand>
        <name>Zn(2+)</name>
        <dbReference type="ChEBI" id="CHEBI:29105"/>
    </ligand>
</feature>
<dbReference type="Proteomes" id="UP000275385">
    <property type="component" value="Unassembled WGS sequence"/>
</dbReference>
<feature type="region of interest" description="Disordered" evidence="8">
    <location>
        <begin position="511"/>
        <end position="669"/>
    </location>
</feature>
<dbReference type="InterPro" id="IPR029035">
    <property type="entry name" value="DHS-like_NAD/FAD-binding_dom"/>
</dbReference>
<evidence type="ECO:0000256" key="6">
    <source>
        <dbReference type="ARBA" id="ARBA00023027"/>
    </source>
</evidence>
<dbReference type="STRING" id="177199.A0A420YL60"/>
<dbReference type="InterPro" id="IPR003000">
    <property type="entry name" value="Sirtuin"/>
</dbReference>
<feature type="compositionally biased region" description="Polar residues" evidence="8">
    <location>
        <begin position="625"/>
        <end position="642"/>
    </location>
</feature>
<dbReference type="InterPro" id="IPR026591">
    <property type="entry name" value="Sirtuin_cat_small_dom_sf"/>
</dbReference>
<comment type="similarity">
    <text evidence="2">Belongs to the sirtuin family. Class I subfamily.</text>
</comment>
<gene>
    <name evidence="10" type="primary">SIR2</name>
    <name evidence="10" type="ORF">DL546_009065</name>
</gene>
<reference evidence="10 11" key="1">
    <citation type="submission" date="2018-08" db="EMBL/GenBank/DDBJ databases">
        <title>Draft genome of the lignicolous fungus Coniochaeta pulveracea.</title>
        <authorList>
            <person name="Borstlap C.J."/>
            <person name="De Witt R.N."/>
            <person name="Botha A."/>
            <person name="Volschenk H."/>
        </authorList>
    </citation>
    <scope>NUCLEOTIDE SEQUENCE [LARGE SCALE GENOMIC DNA]</scope>
    <source>
        <strain evidence="10 11">CAB683</strain>
    </source>
</reference>
<evidence type="ECO:0000259" key="9">
    <source>
        <dbReference type="PROSITE" id="PS50305"/>
    </source>
</evidence>
<feature type="compositionally biased region" description="Low complexity" evidence="8">
    <location>
        <begin position="557"/>
        <end position="578"/>
    </location>
</feature>
<dbReference type="GO" id="GO:0046872">
    <property type="term" value="F:metal ion binding"/>
    <property type="evidence" value="ECO:0007669"/>
    <property type="project" value="UniProtKB-KW"/>
</dbReference>
<dbReference type="SUPFAM" id="SSF52467">
    <property type="entry name" value="DHS-like NAD/FAD-binding domain"/>
    <property type="match status" value="1"/>
</dbReference>
<dbReference type="InterPro" id="IPR026590">
    <property type="entry name" value="Ssirtuin_cat_dom"/>
</dbReference>
<feature type="binding site" evidence="7">
    <location>
        <position position="342"/>
    </location>
    <ligand>
        <name>Zn(2+)</name>
        <dbReference type="ChEBI" id="CHEBI:29105"/>
    </ligand>
</feature>
<comment type="cofactor">
    <cofactor evidence="1">
        <name>Zn(2+)</name>
        <dbReference type="ChEBI" id="CHEBI:29105"/>
    </cofactor>
</comment>
<evidence type="ECO:0000256" key="5">
    <source>
        <dbReference type="ARBA" id="ARBA00022833"/>
    </source>
</evidence>
<evidence type="ECO:0000256" key="4">
    <source>
        <dbReference type="ARBA" id="ARBA00022723"/>
    </source>
</evidence>